<dbReference type="InterPro" id="IPR003439">
    <property type="entry name" value="ABC_transporter-like_ATP-bd"/>
</dbReference>
<gene>
    <name evidence="6" type="ORF">LMG28138_04967</name>
</gene>
<dbReference type="PANTHER" id="PTHR24220:SF685">
    <property type="entry name" value="ABC TRANSPORTER RELATED"/>
    <property type="match status" value="1"/>
</dbReference>
<proteinExistence type="predicted"/>
<evidence type="ECO:0000256" key="3">
    <source>
        <dbReference type="ARBA" id="ARBA00022741"/>
    </source>
</evidence>
<dbReference type="PROSITE" id="PS00211">
    <property type="entry name" value="ABC_TRANSPORTER_1"/>
    <property type="match status" value="1"/>
</dbReference>
<dbReference type="SUPFAM" id="SSF52540">
    <property type="entry name" value="P-loop containing nucleoside triphosphate hydrolases"/>
    <property type="match status" value="1"/>
</dbReference>
<keyword evidence="7" id="KW-1185">Reference proteome</keyword>
<evidence type="ECO:0000256" key="1">
    <source>
        <dbReference type="ARBA" id="ARBA00022475"/>
    </source>
</evidence>
<feature type="domain" description="ABC transporter" evidence="5">
    <location>
        <begin position="18"/>
        <end position="243"/>
    </location>
</feature>
<evidence type="ECO:0000256" key="2">
    <source>
        <dbReference type="ARBA" id="ARBA00022519"/>
    </source>
</evidence>
<dbReference type="Proteomes" id="UP000494115">
    <property type="component" value="Unassembled WGS sequence"/>
</dbReference>
<evidence type="ECO:0000259" key="5">
    <source>
        <dbReference type="PROSITE" id="PS50893"/>
    </source>
</evidence>
<evidence type="ECO:0000256" key="4">
    <source>
        <dbReference type="ARBA" id="ARBA00022840"/>
    </source>
</evidence>
<dbReference type="Gene3D" id="3.40.50.300">
    <property type="entry name" value="P-loop containing nucleotide triphosphate hydrolases"/>
    <property type="match status" value="1"/>
</dbReference>
<keyword evidence="2" id="KW-0997">Cell inner membrane</keyword>
<keyword evidence="2" id="KW-0472">Membrane</keyword>
<dbReference type="GO" id="GO:0016887">
    <property type="term" value="F:ATP hydrolysis activity"/>
    <property type="evidence" value="ECO:0007669"/>
    <property type="project" value="InterPro"/>
</dbReference>
<keyword evidence="1" id="KW-1003">Cell membrane</keyword>
<dbReference type="GO" id="GO:0005886">
    <property type="term" value="C:plasma membrane"/>
    <property type="evidence" value="ECO:0007669"/>
    <property type="project" value="TreeGrafter"/>
</dbReference>
<keyword evidence="3" id="KW-0547">Nucleotide-binding</keyword>
<dbReference type="GO" id="GO:0005524">
    <property type="term" value="F:ATP binding"/>
    <property type="evidence" value="ECO:0007669"/>
    <property type="project" value="UniProtKB-KW"/>
</dbReference>
<dbReference type="Pfam" id="PF00005">
    <property type="entry name" value="ABC_tran"/>
    <property type="match status" value="1"/>
</dbReference>
<dbReference type="InterPro" id="IPR017871">
    <property type="entry name" value="ABC_transporter-like_CS"/>
</dbReference>
<evidence type="ECO:0000313" key="6">
    <source>
        <dbReference type="EMBL" id="CAB3801196.1"/>
    </source>
</evidence>
<dbReference type="InterPro" id="IPR015854">
    <property type="entry name" value="ABC_transpr_LolD-like"/>
</dbReference>
<dbReference type="InterPro" id="IPR003593">
    <property type="entry name" value="AAA+_ATPase"/>
</dbReference>
<dbReference type="PROSITE" id="PS50893">
    <property type="entry name" value="ABC_TRANSPORTER_2"/>
    <property type="match status" value="1"/>
</dbReference>
<dbReference type="EMBL" id="CADIKM010000041">
    <property type="protein sequence ID" value="CAB3801196.1"/>
    <property type="molecule type" value="Genomic_DNA"/>
</dbReference>
<sequence>MLWLRAPTACSSMRDVLIEAQSLNRTYRHGETQVVALAAARFVLSRGDRIALGGRSGSGKTTLLHLMAGLDMPTSGTIDWPALGPRETLLPGKISMVFQTPSLLEPLTVSENVALPVLMADTADPGVRASDVEGAVSAALARFGLEALAQKLPEGLSGGQMQRVAMARAAAGRPLVILADEPTGQLDRATGQALLDALLAHVANTPTALVIATHDPAVSAGMNTLWRMERGVLTEAGPTARQP</sequence>
<protein>
    <submittedName>
        <fullName evidence="6">Putative ABC transporter ATP-binding protein</fullName>
    </submittedName>
</protein>
<accession>A0A6S7CYJ8</accession>
<dbReference type="AlphaFoldDB" id="A0A6S7CYJ8"/>
<name>A0A6S7CYJ8_9BURK</name>
<dbReference type="GO" id="GO:0022857">
    <property type="term" value="F:transmembrane transporter activity"/>
    <property type="evidence" value="ECO:0007669"/>
    <property type="project" value="TreeGrafter"/>
</dbReference>
<evidence type="ECO:0000313" key="7">
    <source>
        <dbReference type="Proteomes" id="UP000494115"/>
    </source>
</evidence>
<dbReference type="PANTHER" id="PTHR24220">
    <property type="entry name" value="IMPORT ATP-BINDING PROTEIN"/>
    <property type="match status" value="1"/>
</dbReference>
<organism evidence="6 7">
    <name type="scientific">Pararobbsia alpina</name>
    <dbReference type="NCBI Taxonomy" id="621374"/>
    <lineage>
        <taxon>Bacteria</taxon>
        <taxon>Pseudomonadati</taxon>
        <taxon>Pseudomonadota</taxon>
        <taxon>Betaproteobacteria</taxon>
        <taxon>Burkholderiales</taxon>
        <taxon>Burkholderiaceae</taxon>
        <taxon>Pararobbsia</taxon>
    </lineage>
</organism>
<dbReference type="SMART" id="SM00382">
    <property type="entry name" value="AAA"/>
    <property type="match status" value="1"/>
</dbReference>
<dbReference type="InterPro" id="IPR027417">
    <property type="entry name" value="P-loop_NTPase"/>
</dbReference>
<reference evidence="6 7" key="1">
    <citation type="submission" date="2020-04" db="EMBL/GenBank/DDBJ databases">
        <authorList>
            <person name="De Canck E."/>
        </authorList>
    </citation>
    <scope>NUCLEOTIDE SEQUENCE [LARGE SCALE GENOMIC DNA]</scope>
    <source>
        <strain evidence="6 7">LMG 28138</strain>
    </source>
</reference>
<keyword evidence="4 6" id="KW-0067">ATP-binding</keyword>